<evidence type="ECO:0000256" key="1">
    <source>
        <dbReference type="SAM" id="Phobius"/>
    </source>
</evidence>
<dbReference type="Proteomes" id="UP000184440">
    <property type="component" value="Unassembled WGS sequence"/>
</dbReference>
<feature type="transmembrane region" description="Helical" evidence="1">
    <location>
        <begin position="7"/>
        <end position="33"/>
    </location>
</feature>
<reference evidence="2 3" key="1">
    <citation type="submission" date="2016-11" db="EMBL/GenBank/DDBJ databases">
        <authorList>
            <person name="Jaros S."/>
            <person name="Januszkiewicz K."/>
            <person name="Wedrychowicz H."/>
        </authorList>
    </citation>
    <scope>NUCLEOTIDE SEQUENCE [LARGE SCALE GENOMIC DNA]</scope>
    <source>
        <strain evidence="2 3">DSM 46144</strain>
    </source>
</reference>
<name>A0A1M7P6R6_9ACTN</name>
<keyword evidence="1" id="KW-0472">Membrane</keyword>
<keyword evidence="3" id="KW-1185">Reference proteome</keyword>
<evidence type="ECO:0000313" key="2">
    <source>
        <dbReference type="EMBL" id="SHN12316.1"/>
    </source>
</evidence>
<gene>
    <name evidence="2" type="ORF">SAMN05443668_1032</name>
</gene>
<dbReference type="AlphaFoldDB" id="A0A1M7P6R6"/>
<organism evidence="2 3">
    <name type="scientific">Cryptosporangium aurantiacum</name>
    <dbReference type="NCBI Taxonomy" id="134849"/>
    <lineage>
        <taxon>Bacteria</taxon>
        <taxon>Bacillati</taxon>
        <taxon>Actinomycetota</taxon>
        <taxon>Actinomycetes</taxon>
        <taxon>Cryptosporangiales</taxon>
        <taxon>Cryptosporangiaceae</taxon>
        <taxon>Cryptosporangium</taxon>
    </lineage>
</organism>
<keyword evidence="1" id="KW-0812">Transmembrane</keyword>
<feature type="transmembrane region" description="Helical" evidence="1">
    <location>
        <begin position="85"/>
        <end position="107"/>
    </location>
</feature>
<proteinExistence type="predicted"/>
<accession>A0A1M7P6R6</accession>
<keyword evidence="1" id="KW-1133">Transmembrane helix</keyword>
<protein>
    <submittedName>
        <fullName evidence="2">Uncharacterized protein</fullName>
    </submittedName>
</protein>
<sequence length="110" mass="11190">MTHAVAVIDIVLTVVALIGLVAWVGSTLAWPMGVFMASGNCTDGSTELICSDGWLTLAAFLPSCSAGAALMLGLGGCVAGRRARFWTITIAYLLAFTGAVVAGQIAADMP</sequence>
<feature type="transmembrane region" description="Helical" evidence="1">
    <location>
        <begin position="53"/>
        <end position="73"/>
    </location>
</feature>
<evidence type="ECO:0000313" key="3">
    <source>
        <dbReference type="Proteomes" id="UP000184440"/>
    </source>
</evidence>
<dbReference type="EMBL" id="FRCS01000003">
    <property type="protein sequence ID" value="SHN12316.1"/>
    <property type="molecule type" value="Genomic_DNA"/>
</dbReference>